<protein>
    <submittedName>
        <fullName evidence="4">Uncharacterized protein</fullName>
    </submittedName>
</protein>
<feature type="chain" id="PRO_5016297356" evidence="3">
    <location>
        <begin position="22"/>
        <end position="252"/>
    </location>
</feature>
<evidence type="ECO:0000313" key="5">
    <source>
        <dbReference type="Proteomes" id="UP000245768"/>
    </source>
</evidence>
<reference evidence="4 5" key="1">
    <citation type="journal article" date="2018" name="Mol. Biol. Evol.">
        <title>Broad Genomic Sampling Reveals a Smut Pathogenic Ancestry of the Fungal Clade Ustilaginomycotina.</title>
        <authorList>
            <person name="Kijpornyongpan T."/>
            <person name="Mondo S.J."/>
            <person name="Barry K."/>
            <person name="Sandor L."/>
            <person name="Lee J."/>
            <person name="Lipzen A."/>
            <person name="Pangilinan J."/>
            <person name="LaButti K."/>
            <person name="Hainaut M."/>
            <person name="Henrissat B."/>
            <person name="Grigoriev I.V."/>
            <person name="Spatafora J.W."/>
            <person name="Aime M.C."/>
        </authorList>
    </citation>
    <scope>NUCLEOTIDE SEQUENCE [LARGE SCALE GENOMIC DNA]</scope>
    <source>
        <strain evidence="4 5">MCA 4198</strain>
    </source>
</reference>
<evidence type="ECO:0000256" key="3">
    <source>
        <dbReference type="SAM" id="SignalP"/>
    </source>
</evidence>
<accession>A0A316Z0M8</accession>
<dbReference type="GeneID" id="37045299"/>
<organism evidence="4 5">
    <name type="scientific">Acaromyces ingoldii</name>
    <dbReference type="NCBI Taxonomy" id="215250"/>
    <lineage>
        <taxon>Eukaryota</taxon>
        <taxon>Fungi</taxon>
        <taxon>Dikarya</taxon>
        <taxon>Basidiomycota</taxon>
        <taxon>Ustilaginomycotina</taxon>
        <taxon>Exobasidiomycetes</taxon>
        <taxon>Exobasidiales</taxon>
        <taxon>Cryptobasidiaceae</taxon>
        <taxon>Acaromyces</taxon>
    </lineage>
</organism>
<dbReference type="InParanoid" id="A0A316Z0M8"/>
<keyword evidence="2" id="KW-0812">Transmembrane</keyword>
<dbReference type="EMBL" id="KZ819634">
    <property type="protein sequence ID" value="PWN93655.1"/>
    <property type="molecule type" value="Genomic_DNA"/>
</dbReference>
<keyword evidence="2" id="KW-0472">Membrane</keyword>
<keyword evidence="2" id="KW-1133">Transmembrane helix</keyword>
<keyword evidence="3" id="KW-0732">Signal</keyword>
<feature type="region of interest" description="Disordered" evidence="1">
    <location>
        <begin position="128"/>
        <end position="147"/>
    </location>
</feature>
<sequence length="252" mass="26603">MDAVSMLEVDFKLVLLTFAEACFAPSSSPFACDCCETGEVTVAVGVTKGSLKETALVGAALDSVLSCLCVVVFVVVVVLLAGTSEAAWEAVTTPKPRSVVGTSSSLVFASPMTLSSFLCVAPTWTPPYDRQKGKEEEDDGDEEEKPSRVKRAFAGAARSAAIAVAAPAILLLSFCGSAQTHKEKKGEIDGRSVLLLLEMGEGRKTGRRDWLSVALSFEGELTNTRLHICCLVPLGTGDTEQWPKTGPAEPKS</sequence>
<feature type="transmembrane region" description="Helical" evidence="2">
    <location>
        <begin position="55"/>
        <end position="82"/>
    </location>
</feature>
<dbReference type="Proteomes" id="UP000245768">
    <property type="component" value="Unassembled WGS sequence"/>
</dbReference>
<evidence type="ECO:0000256" key="1">
    <source>
        <dbReference type="SAM" id="MobiDB-lite"/>
    </source>
</evidence>
<feature type="transmembrane region" description="Helical" evidence="2">
    <location>
        <begin position="152"/>
        <end position="175"/>
    </location>
</feature>
<evidence type="ECO:0000313" key="4">
    <source>
        <dbReference type="EMBL" id="PWN93655.1"/>
    </source>
</evidence>
<gene>
    <name evidence="4" type="ORF">FA10DRAFT_277419</name>
</gene>
<feature type="transmembrane region" description="Helical" evidence="2">
    <location>
        <begin position="103"/>
        <end position="124"/>
    </location>
</feature>
<name>A0A316Z0M8_9BASI</name>
<evidence type="ECO:0000256" key="2">
    <source>
        <dbReference type="SAM" id="Phobius"/>
    </source>
</evidence>
<keyword evidence="5" id="KW-1185">Reference proteome</keyword>
<dbReference type="AlphaFoldDB" id="A0A316Z0M8"/>
<proteinExistence type="predicted"/>
<dbReference type="RefSeq" id="XP_025380853.1">
    <property type="nucleotide sequence ID" value="XM_025523383.1"/>
</dbReference>
<feature type="signal peptide" evidence="3">
    <location>
        <begin position="1"/>
        <end position="21"/>
    </location>
</feature>